<feature type="compositionally biased region" description="Basic and acidic residues" evidence="1">
    <location>
        <begin position="46"/>
        <end position="58"/>
    </location>
</feature>
<dbReference type="Pfam" id="PF00472">
    <property type="entry name" value="RF-1"/>
    <property type="match status" value="1"/>
</dbReference>
<dbReference type="GO" id="GO:0072344">
    <property type="term" value="P:rescue of stalled ribosome"/>
    <property type="evidence" value="ECO:0007669"/>
    <property type="project" value="TreeGrafter"/>
</dbReference>
<feature type="region of interest" description="Disordered" evidence="1">
    <location>
        <begin position="464"/>
        <end position="512"/>
    </location>
</feature>
<sequence>MGRSEADIDPHIQPLHTAIERGAVAGEIEVFESVAELAADLLGEHRAKSSSREDEVLTVREVGSGPPRSLKAHGTKPGHAVHHVEVELDAAADAGHHCAKGPRCGSTGGQIIHRHARAVPAHGTDRLNAEVHNGATIARDVAWLRRATAPWELLRAEGSPQRGIELAACTRRRKTVRQPIAHRDIDRAEIARHGGSDRRIGRKGPTRQLHAPELAPGNRQLTIERRFVAVQPKVSIDAESRTSKRAVRTHPRCPRGRCEVDAQRGIFLRPEQRHALHRCHIALEHRTLRRRRRLRRRRVLPCIRARLGEAADDQGHPDRSCATTDDRHLRRFAAPMHIVSLPPADRPPNAIALGPRAWVRPHDLRFTFSRSGGPGGQNVNKIESRAQLRVALVAIAGVDDAARARIARLAGSHLVGADAPPHGSPPPAEAELLFACDEHRSQRANHDLCIDRLRLLVLQGAVPPKRRRKTKPHSGIPRAKTRDQAHPIAAQANARRRRGLTDADQPIRASPLPFTTSPITHAFSFRRWSLFSMRLAASARHRIV</sequence>
<evidence type="ECO:0000256" key="1">
    <source>
        <dbReference type="SAM" id="MobiDB-lite"/>
    </source>
</evidence>
<dbReference type="GO" id="GO:0043022">
    <property type="term" value="F:ribosome binding"/>
    <property type="evidence" value="ECO:0007669"/>
    <property type="project" value="TreeGrafter"/>
</dbReference>
<feature type="compositionally biased region" description="Basic residues" evidence="1">
    <location>
        <begin position="70"/>
        <end position="79"/>
    </location>
</feature>
<dbReference type="Gene3D" id="3.30.160.20">
    <property type="match status" value="1"/>
</dbReference>
<feature type="region of interest" description="Disordered" evidence="1">
    <location>
        <begin position="193"/>
        <end position="212"/>
    </location>
</feature>
<dbReference type="GO" id="GO:0003747">
    <property type="term" value="F:translation release factor activity"/>
    <property type="evidence" value="ECO:0007669"/>
    <property type="project" value="InterPro"/>
</dbReference>
<evidence type="ECO:0000259" key="2">
    <source>
        <dbReference type="Pfam" id="PF00472"/>
    </source>
</evidence>
<dbReference type="InterPro" id="IPR000352">
    <property type="entry name" value="Pep_chain_release_fac_I"/>
</dbReference>
<dbReference type="PANTHER" id="PTHR47814">
    <property type="entry name" value="PEPTIDYL-TRNA HYDROLASE ARFB"/>
    <property type="match status" value="1"/>
</dbReference>
<protein>
    <submittedName>
        <fullName evidence="3">Putative chain release factor</fullName>
    </submittedName>
</protein>
<proteinExistence type="predicted"/>
<feature type="domain" description="Prokaryotic-type class I peptide chain release factors" evidence="2">
    <location>
        <begin position="359"/>
        <end position="473"/>
    </location>
</feature>
<dbReference type="GO" id="GO:0004045">
    <property type="term" value="F:peptidyl-tRNA hydrolase activity"/>
    <property type="evidence" value="ECO:0007669"/>
    <property type="project" value="TreeGrafter"/>
</dbReference>
<evidence type="ECO:0000313" key="3">
    <source>
        <dbReference type="EMBL" id="ABM53519.1"/>
    </source>
</evidence>
<reference evidence="3" key="1">
    <citation type="journal article" date="2008" name="FEMS Microbiol. Ecol.">
        <title>Metagenomic analysis of a freshwater toxic cyanobacteria bloom.</title>
        <authorList>
            <person name="Pope P.B."/>
            <person name="Patel B.K."/>
        </authorList>
    </citation>
    <scope>NUCLEOTIDE SEQUENCE</scope>
</reference>
<dbReference type="AlphaFoldDB" id="B1N6H3"/>
<dbReference type="PANTHER" id="PTHR47814:SF1">
    <property type="entry name" value="PEPTIDYL-TRNA HYDROLASE ARFB"/>
    <property type="match status" value="1"/>
</dbReference>
<feature type="region of interest" description="Disordered" evidence="1">
    <location>
        <begin position="46"/>
        <end position="79"/>
    </location>
</feature>
<organism evidence="3">
    <name type="scientific">uncultured bacterium CBNPD1 BAC clone 543</name>
    <dbReference type="NCBI Taxonomy" id="417308"/>
    <lineage>
        <taxon>Bacteria</taxon>
        <taxon>environmental samples</taxon>
    </lineage>
</organism>
<dbReference type="SUPFAM" id="SSF110916">
    <property type="entry name" value="Peptidyl-tRNA hydrolase domain-like"/>
    <property type="match status" value="1"/>
</dbReference>
<accession>B1N6H3</accession>
<name>B1N6H3_9BACT</name>
<dbReference type="EMBL" id="EF157668">
    <property type="protein sequence ID" value="ABM53519.1"/>
    <property type="molecule type" value="Genomic_DNA"/>
</dbReference>